<evidence type="ECO:0000256" key="1">
    <source>
        <dbReference type="ARBA" id="ARBA00022729"/>
    </source>
</evidence>
<feature type="repeat" description="CSPG" evidence="5">
    <location>
        <begin position="1837"/>
        <end position="1935"/>
    </location>
</feature>
<accession>A0AAG5DI23</accession>
<feature type="repeat" description="CSPG" evidence="5">
    <location>
        <begin position="1491"/>
        <end position="1582"/>
    </location>
</feature>
<dbReference type="Gene3D" id="2.60.120.200">
    <property type="match status" value="2"/>
</dbReference>
<dbReference type="InterPro" id="IPR013320">
    <property type="entry name" value="ConA-like_dom_sf"/>
</dbReference>
<dbReference type="SMART" id="SM00282">
    <property type="entry name" value="LamG"/>
    <property type="match status" value="2"/>
</dbReference>
<dbReference type="PANTHER" id="PTHR45739">
    <property type="entry name" value="MATRIX PROTEIN, PUTATIVE-RELATED"/>
    <property type="match status" value="1"/>
</dbReference>
<evidence type="ECO:0000256" key="4">
    <source>
        <dbReference type="PROSITE-ProRule" id="PRU00122"/>
    </source>
</evidence>
<feature type="domain" description="Laminin G" evidence="8">
    <location>
        <begin position="198"/>
        <end position="383"/>
    </location>
</feature>
<reference evidence="9" key="1">
    <citation type="submission" date="2024-04" db="UniProtKB">
        <authorList>
            <consortium name="EnsemblMetazoa"/>
        </authorList>
    </citation>
    <scope>IDENTIFICATION</scope>
    <source>
        <strain evidence="9">EBRO</strain>
    </source>
</reference>
<evidence type="ECO:0000313" key="10">
    <source>
        <dbReference type="Proteomes" id="UP000075880"/>
    </source>
</evidence>
<dbReference type="CDD" id="cd00110">
    <property type="entry name" value="LamG"/>
    <property type="match status" value="2"/>
</dbReference>
<dbReference type="InterPro" id="IPR001791">
    <property type="entry name" value="Laminin_G"/>
</dbReference>
<dbReference type="PROSITE" id="PS50025">
    <property type="entry name" value="LAM_G_DOMAIN"/>
    <property type="match status" value="2"/>
</dbReference>
<organism evidence="9 10">
    <name type="scientific">Anopheles atroparvus</name>
    <name type="common">European mosquito</name>
    <dbReference type="NCBI Taxonomy" id="41427"/>
    <lineage>
        <taxon>Eukaryota</taxon>
        <taxon>Metazoa</taxon>
        <taxon>Ecdysozoa</taxon>
        <taxon>Arthropoda</taxon>
        <taxon>Hexapoda</taxon>
        <taxon>Insecta</taxon>
        <taxon>Pterygota</taxon>
        <taxon>Neoptera</taxon>
        <taxon>Endopterygota</taxon>
        <taxon>Diptera</taxon>
        <taxon>Nematocera</taxon>
        <taxon>Culicoidea</taxon>
        <taxon>Culicidae</taxon>
        <taxon>Anophelinae</taxon>
        <taxon>Anopheles</taxon>
    </lineage>
</organism>
<name>A0AAG5DI23_ANOAO</name>
<evidence type="ECO:0000313" key="9">
    <source>
        <dbReference type="EnsemblMetazoa" id="ENSAATROPP010358"/>
    </source>
</evidence>
<dbReference type="Pfam" id="PF16184">
    <property type="entry name" value="Cadherin_3"/>
    <property type="match status" value="10"/>
</dbReference>
<keyword evidence="2" id="KW-0677">Repeat</keyword>
<dbReference type="Pfam" id="PF02210">
    <property type="entry name" value="Laminin_G_2"/>
    <property type="match status" value="2"/>
</dbReference>
<feature type="repeat" description="CSPG" evidence="5">
    <location>
        <begin position="1599"/>
        <end position="1695"/>
    </location>
</feature>
<feature type="compositionally biased region" description="Low complexity" evidence="6">
    <location>
        <begin position="2354"/>
        <end position="2389"/>
    </location>
</feature>
<dbReference type="PANTHER" id="PTHR45739:SF12">
    <property type="entry name" value="CHONDROITIN SULFATE PROTEOGLYCAN 4-LIKE ISOFORM X2"/>
    <property type="match status" value="1"/>
</dbReference>
<comment type="caution">
    <text evidence="4">Lacks conserved residue(s) required for the propagation of feature annotation.</text>
</comment>
<feature type="repeat" description="CSPG" evidence="5">
    <location>
        <begin position="438"/>
        <end position="539"/>
    </location>
</feature>
<keyword evidence="10" id="KW-1185">Reference proteome</keyword>
<dbReference type="PROSITE" id="PS51854">
    <property type="entry name" value="CSPG"/>
    <property type="match status" value="7"/>
</dbReference>
<feature type="transmembrane region" description="Helical" evidence="7">
    <location>
        <begin position="2205"/>
        <end position="2226"/>
    </location>
</feature>
<feature type="repeat" description="CSPG" evidence="5">
    <location>
        <begin position="685"/>
        <end position="780"/>
    </location>
</feature>
<evidence type="ECO:0000256" key="7">
    <source>
        <dbReference type="SAM" id="Phobius"/>
    </source>
</evidence>
<feature type="repeat" description="CSPG" evidence="5">
    <location>
        <begin position="1268"/>
        <end position="1362"/>
    </location>
</feature>
<sequence>MDRLQRRIRMWIFISILCITFIDAVKVSFYGASHVTMPLQESKLSTNIRLRFRTRQDNALLLVTAGRTDYALLCIEGGKIRFSFKIDDYQTDLWSPVTLKINDLQWHDISISRYTANLTLQIDEYFATKTLPPKVMELNLHMGVHLGGKGHYNEPFLSALPSFRGCFADVFFNNVNVFKRAREGTHHTTTQDVSWVCSPEFDADRDVPISFLDDDSYSVLRKPASRSGDRWSFEFRTIEPFGTLLSNIPRSAKHDYVMLEIVQSKLRLLVGKGSNAVELIPDRNVSDGKWHNVSITYSPMLVDIMVDETSNSATFANGSSQAIELEDDFYIGGLDVERHRKASMKLIRETESSFKGCMRNVVLDDQEVGFPHFSVTHHVTVDCVWQYPCIEKQPCIISSQCQHQGIEDFICYCDQAYCIKADYGERYKIFTRSRSRVELELLEINPMEVMEGGIAFLSREFIGVLFDYPEMGVKEASIIFHIVQPPKHGRVTISSYGPDSNGTVTQTKFFSHIDLSTDKVKYTHNGDEHSTDQMTIDMQLMSVPRDSKLPDLSGKHRFVLHVNVTPVNDPPVLQLPPNRHLRITQGIPKTLGTDVLNADDPDSPPDSLIYTILMSPNSEAQQGRIEVNGKPVTTFAQSDINAGSVTYVINTKGSEDSHFDLTVQVSDGMETSPASSMRVSVLPLQLRMINNTGLVLIHKSAAAITPYNLSFVPNAEEDNVDMKFDVVQSPLYGNLQKLRTVDSSWVNVDSFTSSQVMLGQIRYLHVTDFPQHDEFKFTVSLGPVTTPTYDFRISFTKLRIGIVRQNNMHINTKDNTIRSDFLFHQTTPIVTLARNVIYTVVTAPKFGVIYVEGHPQTARPGHSFTQHELDKNLIKYRTYHSSYGSFVDTFEFVVAVPECEDVQGKIDFIYTPPDFLAKQIIYQKREKLYVHEGNRTALSRTNFEVYFNKFNFLSFNLTHHPKHGKICLLNPRTFEAKDIATFTLQDLFLGDIHYCHDDSESTRDSFRLLILSDDETDFQFVCEIQVEITLQNDNGPYRVFDKVFHIVRDETKVLTAGDLKYADPDIETRPSDIEYRSVSCTNGELYRSNNVIGKPTEQFTQDDLDHGRMLFLHNGTDIGKISFIVTDGLYEVPGSLEIEASDPFLRVRESNASIVQEGRAVLLTSSDLNIDTNLNAKAHEIEYRVMHGPNNGLLKMFVPKFDSGQLHRLNNATTATNFSHADVLADRIVYWNRDVASMDRIKYRVGTKGVWTEGEVMIRIYPPAYWEQLRIRRNQTLFVEESTSVIISRDVLEIVHPNISPGDITYLVTTQPQHGYLEIQSITSDDEYNSKVFDQSTINAEKMFYIQAGVNQSSDYFTFDVTNGITWLRDLMVKIVIIPEHLYVQTNEIVVEEGKTVQLQPEDMTPYSEYYVGKIMEYKILDHPLHGSIRAGKSSKVNRFTQKQLEAGMITYVHNGSENSSDTIRLVALSRNKESVPFPLSINILPINDEVPMLVTNTGLHMWIGGKSMIGSNDLLAQDYDTPPENLTYHIQQMSGGYVAFKDSYNKKTHSFTQQDINANTVYFIHDSSNQNGKVVFYVSDGLHNTSESVLHIVTNPVALEAIRNEVLHVFPLTRKQILPDQLYYKCSDDDRDVKYVVTIPPQMGRLLYEQVEFGYSNEISEFTQYDVENGRVFYEHTHAMVELKTNDSFFFDVTAPLSNSLVDQIFNIDVSVSSGGLLRFLPVPRITIEEGESAPIKLDLSKVLEYLETRAGIAAPELYIEVHPPAHGLVELEDESPEVNRFSLNDFYSNKVIYKHDHSDTFEDKVSLAVFLVPGHLFLCNITIPVTINPVNDQPFHLLTPSPHISVIEGENETITSRHLLTEDADTDPRDIVYDVISGPNLGVLLKISDEGYPQDIITYGNQFTQADINENRIIYTHSGTPQSTTFYFRVSDGKYKPAYEIFNIKILPITILPGFNSHPILVQQGSNLGVLEPKHVSVETNVQKARITYNITKNPLGGIIISNNKPILKFTQRQLDDGKIGYMQTDMSRSNDTFQLDAFIPDTTSSCLIEVTMVVQPFIIINPITITPGDRVRLSSTFIFDNPAQLKLNRYNPKITITRRPKYGRLKKIVRSTGLDYAEQQSDKEIGSFTYKELKSGVIYYSARKFSQDFQSINDNFEYVLSTKTAQPGQGTVPIEIYSPSRSHDTSDVNIITTESAVIPLDYLIAVCVAVAALVLILITVLLLKCRSKGSHKGSGLDKDQPPSLPRPPDFMTLNNRMYTPSENESLPVTNSSTPLPIISSIPHCKVIPIGGLDNTLQLDSEPDDLLDMHGELLPSMSHGYGRYGYGADENDEWSSSCDVGPEVNYSTISQPQQHHLMQQHQQLLPSQHQQQQQQQQQTLQPQSTPQLAKANPLLRRNQYWV</sequence>
<dbReference type="InterPro" id="IPR039005">
    <property type="entry name" value="CSPG_rpt"/>
</dbReference>
<keyword evidence="7" id="KW-0812">Transmembrane</keyword>
<dbReference type="InterPro" id="IPR051561">
    <property type="entry name" value="FRAS1_ECM"/>
</dbReference>
<dbReference type="GO" id="GO:0009653">
    <property type="term" value="P:anatomical structure morphogenesis"/>
    <property type="evidence" value="ECO:0007669"/>
    <property type="project" value="TreeGrafter"/>
</dbReference>
<dbReference type="SUPFAM" id="SSF49899">
    <property type="entry name" value="Concanavalin A-like lectins/glucanases"/>
    <property type="match status" value="2"/>
</dbReference>
<evidence type="ECO:0000259" key="8">
    <source>
        <dbReference type="PROSITE" id="PS50025"/>
    </source>
</evidence>
<keyword evidence="7" id="KW-1133">Transmembrane helix</keyword>
<feature type="compositionally biased region" description="Polar residues" evidence="6">
    <location>
        <begin position="2255"/>
        <end position="2272"/>
    </location>
</feature>
<evidence type="ECO:0000256" key="2">
    <source>
        <dbReference type="ARBA" id="ARBA00022737"/>
    </source>
</evidence>
<evidence type="ECO:0000256" key="3">
    <source>
        <dbReference type="ARBA" id="ARBA00023180"/>
    </source>
</evidence>
<evidence type="ECO:0000256" key="5">
    <source>
        <dbReference type="PROSITE-ProRule" id="PRU01201"/>
    </source>
</evidence>
<dbReference type="Proteomes" id="UP000075880">
    <property type="component" value="Unassembled WGS sequence"/>
</dbReference>
<feature type="transmembrane region" description="Helical" evidence="7">
    <location>
        <begin position="12"/>
        <end position="32"/>
    </location>
</feature>
<feature type="domain" description="Laminin G" evidence="8">
    <location>
        <begin position="26"/>
        <end position="197"/>
    </location>
</feature>
<keyword evidence="3" id="KW-0325">Glycoprotein</keyword>
<dbReference type="EnsemblMetazoa" id="ENSAATROPT011454">
    <property type="protein sequence ID" value="ENSAATROPP010358"/>
    <property type="gene ID" value="ENSAATROPG009333"/>
</dbReference>
<feature type="repeat" description="CSPG" evidence="5">
    <location>
        <begin position="572"/>
        <end position="666"/>
    </location>
</feature>
<protein>
    <recommendedName>
        <fullName evidence="8">Laminin G domain-containing protein</fullName>
    </recommendedName>
</protein>
<evidence type="ECO:0000256" key="6">
    <source>
        <dbReference type="SAM" id="MobiDB-lite"/>
    </source>
</evidence>
<feature type="region of interest" description="Disordered" evidence="6">
    <location>
        <begin position="2354"/>
        <end position="2404"/>
    </location>
</feature>
<keyword evidence="1" id="KW-0732">Signal</keyword>
<feature type="region of interest" description="Disordered" evidence="6">
    <location>
        <begin position="2234"/>
        <end position="2272"/>
    </location>
</feature>
<proteinExistence type="predicted"/>
<keyword evidence="7" id="KW-0472">Membrane</keyword>